<gene>
    <name evidence="2" type="ORF">PPACK8108_LOCUS14838</name>
</gene>
<sequence>MSVAANPILNIHKRPQSDGSLDLSSMSPTQAHSHLSSGIKSNNISKAVNPPSELRPTKHTMSSSNSTVSITSHYGFNPTDSTQSTNQTPASNAPASNSATHLPASNGAGGTADA</sequence>
<accession>A0AAV0B5P8</accession>
<proteinExistence type="predicted"/>
<feature type="compositionally biased region" description="Low complexity" evidence="1">
    <location>
        <begin position="60"/>
        <end position="72"/>
    </location>
</feature>
<protein>
    <submittedName>
        <fullName evidence="2">Uncharacterized protein</fullName>
    </submittedName>
</protein>
<dbReference type="Proteomes" id="UP001153365">
    <property type="component" value="Unassembled WGS sequence"/>
</dbReference>
<dbReference type="AlphaFoldDB" id="A0AAV0B5P8"/>
<feature type="compositionally biased region" description="Polar residues" evidence="1">
    <location>
        <begin position="17"/>
        <end position="46"/>
    </location>
</feature>
<feature type="compositionally biased region" description="Low complexity" evidence="1">
    <location>
        <begin position="89"/>
        <end position="99"/>
    </location>
</feature>
<feature type="region of interest" description="Disordered" evidence="1">
    <location>
        <begin position="1"/>
        <end position="114"/>
    </location>
</feature>
<evidence type="ECO:0000313" key="3">
    <source>
        <dbReference type="Proteomes" id="UP001153365"/>
    </source>
</evidence>
<evidence type="ECO:0000256" key="1">
    <source>
        <dbReference type="SAM" id="MobiDB-lite"/>
    </source>
</evidence>
<reference evidence="2" key="1">
    <citation type="submission" date="2022-06" db="EMBL/GenBank/DDBJ databases">
        <authorList>
            <consortium name="SYNGENTA / RWTH Aachen University"/>
        </authorList>
    </citation>
    <scope>NUCLEOTIDE SEQUENCE</scope>
</reference>
<feature type="compositionally biased region" description="Polar residues" evidence="1">
    <location>
        <begin position="78"/>
        <end position="88"/>
    </location>
</feature>
<dbReference type="EMBL" id="CALTRL010003866">
    <property type="protein sequence ID" value="CAH7682119.1"/>
    <property type="molecule type" value="Genomic_DNA"/>
</dbReference>
<evidence type="ECO:0000313" key="2">
    <source>
        <dbReference type="EMBL" id="CAH7682119.1"/>
    </source>
</evidence>
<name>A0AAV0B5P8_PHAPC</name>
<comment type="caution">
    <text evidence="2">The sequence shown here is derived from an EMBL/GenBank/DDBJ whole genome shotgun (WGS) entry which is preliminary data.</text>
</comment>
<organism evidence="2 3">
    <name type="scientific">Phakopsora pachyrhizi</name>
    <name type="common">Asian soybean rust disease fungus</name>
    <dbReference type="NCBI Taxonomy" id="170000"/>
    <lineage>
        <taxon>Eukaryota</taxon>
        <taxon>Fungi</taxon>
        <taxon>Dikarya</taxon>
        <taxon>Basidiomycota</taxon>
        <taxon>Pucciniomycotina</taxon>
        <taxon>Pucciniomycetes</taxon>
        <taxon>Pucciniales</taxon>
        <taxon>Phakopsoraceae</taxon>
        <taxon>Phakopsora</taxon>
    </lineage>
</organism>
<keyword evidence="3" id="KW-1185">Reference proteome</keyword>